<dbReference type="InterPro" id="IPR022672">
    <property type="entry name" value="Hexokinase_N"/>
</dbReference>
<dbReference type="PANTHER" id="PTHR19443">
    <property type="entry name" value="HEXOKINASE"/>
    <property type="match status" value="1"/>
</dbReference>
<proteinExistence type="inferred from homology"/>
<keyword evidence="7 11" id="KW-0067">ATP-binding</keyword>
<comment type="catalytic activity">
    <reaction evidence="9">
        <text>a D-hexose + ATP = a D-hexose 6-phosphate + ADP + H(+)</text>
        <dbReference type="Rhea" id="RHEA:22740"/>
        <dbReference type="ChEBI" id="CHEBI:4194"/>
        <dbReference type="ChEBI" id="CHEBI:15378"/>
        <dbReference type="ChEBI" id="CHEBI:30616"/>
        <dbReference type="ChEBI" id="CHEBI:229467"/>
        <dbReference type="ChEBI" id="CHEBI:456216"/>
        <dbReference type="EC" id="2.7.1.1"/>
    </reaction>
    <physiologicalReaction direction="left-to-right" evidence="9">
        <dbReference type="Rhea" id="RHEA:22741"/>
    </physiologicalReaction>
</comment>
<keyword evidence="4 11" id="KW-0808">Transferase</keyword>
<evidence type="ECO:0000313" key="17">
    <source>
        <dbReference type="Proteomes" id="UP000815325"/>
    </source>
</evidence>
<comment type="catalytic activity">
    <reaction evidence="10">
        <text>D-fructose + ATP = D-fructose 6-phosphate + ADP + H(+)</text>
        <dbReference type="Rhea" id="RHEA:16125"/>
        <dbReference type="ChEBI" id="CHEBI:15378"/>
        <dbReference type="ChEBI" id="CHEBI:30616"/>
        <dbReference type="ChEBI" id="CHEBI:37721"/>
        <dbReference type="ChEBI" id="CHEBI:61527"/>
        <dbReference type="ChEBI" id="CHEBI:456216"/>
        <dbReference type="EC" id="2.7.1.1"/>
    </reaction>
    <physiologicalReaction direction="left-to-right" evidence="10">
        <dbReference type="Rhea" id="RHEA:16126"/>
    </physiologicalReaction>
</comment>
<evidence type="ECO:0000256" key="9">
    <source>
        <dbReference type="ARBA" id="ARBA00044613"/>
    </source>
</evidence>
<dbReference type="EMBL" id="MU070087">
    <property type="protein sequence ID" value="KAF5830028.1"/>
    <property type="molecule type" value="Genomic_DNA"/>
</dbReference>
<evidence type="ECO:0000256" key="11">
    <source>
        <dbReference type="RuleBase" id="RU362007"/>
    </source>
</evidence>
<evidence type="ECO:0000256" key="2">
    <source>
        <dbReference type="ARBA" id="ARBA00005028"/>
    </source>
</evidence>
<evidence type="ECO:0000259" key="15">
    <source>
        <dbReference type="Pfam" id="PF03727"/>
    </source>
</evidence>
<evidence type="ECO:0000256" key="6">
    <source>
        <dbReference type="ARBA" id="ARBA00022777"/>
    </source>
</evidence>
<evidence type="ECO:0000313" key="16">
    <source>
        <dbReference type="EMBL" id="KAF5830028.1"/>
    </source>
</evidence>
<feature type="domain" description="Hexokinase N-terminal" evidence="14">
    <location>
        <begin position="57"/>
        <end position="254"/>
    </location>
</feature>
<evidence type="ECO:0000256" key="8">
    <source>
        <dbReference type="ARBA" id="ARBA00023152"/>
    </source>
</evidence>
<evidence type="ECO:0000259" key="14">
    <source>
        <dbReference type="Pfam" id="PF00349"/>
    </source>
</evidence>
<keyword evidence="6 11" id="KW-0418">Kinase</keyword>
<comment type="pathway">
    <text evidence="1">Carbohydrate degradation; glycolysis; D-glyceraldehyde 3-phosphate and glycerone phosphate from D-glucose: step 1/4.</text>
</comment>
<dbReference type="Pfam" id="PF03727">
    <property type="entry name" value="Hexokinase_2"/>
    <property type="match status" value="1"/>
</dbReference>
<feature type="domain" description="Hexokinase C-terminal" evidence="15">
    <location>
        <begin position="261"/>
        <end position="541"/>
    </location>
</feature>
<evidence type="ECO:0000256" key="5">
    <source>
        <dbReference type="ARBA" id="ARBA00022741"/>
    </source>
</evidence>
<dbReference type="Gene3D" id="3.30.420.40">
    <property type="match status" value="1"/>
</dbReference>
<dbReference type="Gene3D" id="3.40.367.20">
    <property type="match status" value="1"/>
</dbReference>
<keyword evidence="13" id="KW-0472">Membrane</keyword>
<evidence type="ECO:0000256" key="13">
    <source>
        <dbReference type="SAM" id="Phobius"/>
    </source>
</evidence>
<accession>A0ABQ7G5Y7</accession>
<keyword evidence="17" id="KW-1185">Reference proteome</keyword>
<evidence type="ECO:0000256" key="3">
    <source>
        <dbReference type="ARBA" id="ARBA00009225"/>
    </source>
</evidence>
<comment type="similarity">
    <text evidence="3 11">Belongs to the hexokinase family.</text>
</comment>
<dbReference type="Pfam" id="PF00349">
    <property type="entry name" value="Hexokinase_1"/>
    <property type="match status" value="1"/>
</dbReference>
<keyword evidence="8 11" id="KW-0324">Glycolysis</keyword>
<dbReference type="PRINTS" id="PR00475">
    <property type="entry name" value="HEXOKINASE"/>
</dbReference>
<dbReference type="InterPro" id="IPR001312">
    <property type="entry name" value="Hexokinase"/>
</dbReference>
<feature type="transmembrane region" description="Helical" evidence="13">
    <location>
        <begin position="20"/>
        <end position="40"/>
    </location>
</feature>
<protein>
    <recommendedName>
        <fullName evidence="11">Phosphotransferase</fullName>
        <ecNumber evidence="11">2.7.1.-</ecNumber>
    </recommendedName>
</protein>
<name>A0ABQ7G5Y7_DUNSA</name>
<evidence type="ECO:0000256" key="4">
    <source>
        <dbReference type="ARBA" id="ARBA00022679"/>
    </source>
</evidence>
<comment type="caution">
    <text evidence="16">The sequence shown here is derived from an EMBL/GenBank/DDBJ whole genome shotgun (WGS) entry which is preliminary data.</text>
</comment>
<feature type="region of interest" description="Disordered" evidence="12">
    <location>
        <begin position="549"/>
        <end position="589"/>
    </location>
</feature>
<feature type="compositionally biased region" description="Polar residues" evidence="12">
    <location>
        <begin position="569"/>
        <end position="582"/>
    </location>
</feature>
<dbReference type="PANTHER" id="PTHR19443:SF16">
    <property type="entry name" value="HEXOKINASE TYPE 1-RELATED"/>
    <property type="match status" value="1"/>
</dbReference>
<dbReference type="Proteomes" id="UP000815325">
    <property type="component" value="Unassembled WGS sequence"/>
</dbReference>
<evidence type="ECO:0000256" key="1">
    <source>
        <dbReference type="ARBA" id="ARBA00004888"/>
    </source>
</evidence>
<reference evidence="16" key="1">
    <citation type="submission" date="2017-08" db="EMBL/GenBank/DDBJ databases">
        <authorList>
            <person name="Polle J.E."/>
            <person name="Barry K."/>
            <person name="Cushman J."/>
            <person name="Schmutz J."/>
            <person name="Tran D."/>
            <person name="Hathwaick L.T."/>
            <person name="Yim W.C."/>
            <person name="Jenkins J."/>
            <person name="Mckie-Krisberg Z.M."/>
            <person name="Prochnik S."/>
            <person name="Lindquist E."/>
            <person name="Dockter R.B."/>
            <person name="Adam C."/>
            <person name="Molina H."/>
            <person name="Bunkerborg J."/>
            <person name="Jin E."/>
            <person name="Buchheim M."/>
            <person name="Magnuson J."/>
        </authorList>
    </citation>
    <scope>NUCLEOTIDE SEQUENCE</scope>
    <source>
        <strain evidence="16">CCAP 19/18</strain>
    </source>
</reference>
<gene>
    <name evidence="16" type="ORF">DUNSADRAFT_15154</name>
</gene>
<keyword evidence="13" id="KW-0812">Transmembrane</keyword>
<comment type="pathway">
    <text evidence="2">Carbohydrate metabolism; hexose metabolism.</text>
</comment>
<evidence type="ECO:0000256" key="7">
    <source>
        <dbReference type="ARBA" id="ARBA00022840"/>
    </source>
</evidence>
<dbReference type="SUPFAM" id="SSF53067">
    <property type="entry name" value="Actin-like ATPase domain"/>
    <property type="match status" value="2"/>
</dbReference>
<dbReference type="InterPro" id="IPR022673">
    <property type="entry name" value="Hexokinase_C"/>
</dbReference>
<dbReference type="PROSITE" id="PS51748">
    <property type="entry name" value="HEXOKINASE_2"/>
    <property type="match status" value="1"/>
</dbReference>
<dbReference type="InterPro" id="IPR043129">
    <property type="entry name" value="ATPase_NBD"/>
</dbReference>
<keyword evidence="5 11" id="KW-0547">Nucleotide-binding</keyword>
<sequence length="589" mass="64182">MSGQLTQQGQGSSHNRTRSFWVPALATAFSIGGLWVGYKLSKYVRTQRRRQRLLIQYQKEMIPDSARMEAIKEDFMKQLDYGRENKVTPTGRHMLMLPSYVTALPTGLESGDSYAIDLGGTNFRVLHVVLSKEPSKVECTEMTEVSIPPNVYKGTGQQLFDFLATTLKDFIKEHKSKSSDMRVPVVGFCFSFPMDQTSLTQGLLLDWTKGFTCTGVIGQDPVALLSQALDRAGMHCRVSALLNDTIGVWAAQRYFDPKTSIGLILGTGTNACYVLPVARIPKWDYKDPSLQHPEALTVVNVEWGAFESQWLPRTAEDRDVDASTAHKGKYLFEKLVSGMFLGEVARRILLTLAADTKLFGDYSTSPDAACVLAKLAEPSSFTSVHMSAIVGEAMESKEQQRKGPAARDMLPKTAEMLHKSLGAGPAEAPPSTRKVVKEVCVMVALRSAKMVALGLDALLTHSGWKDWALHELATQERRATDLSLPSLATTIAIDGSVFAKFGGYQAMLASCMLELLGPELHPLVHIKLTQDGSSLGAVVLAQAAAEEAARKSRASADEGPVAKALEPMQTASKAQTQQQNSREPAGAQA</sequence>
<evidence type="ECO:0000256" key="10">
    <source>
        <dbReference type="ARBA" id="ARBA00047905"/>
    </source>
</evidence>
<dbReference type="EC" id="2.7.1.-" evidence="11"/>
<organism evidence="16 17">
    <name type="scientific">Dunaliella salina</name>
    <name type="common">Green alga</name>
    <name type="synonym">Protococcus salinus</name>
    <dbReference type="NCBI Taxonomy" id="3046"/>
    <lineage>
        <taxon>Eukaryota</taxon>
        <taxon>Viridiplantae</taxon>
        <taxon>Chlorophyta</taxon>
        <taxon>core chlorophytes</taxon>
        <taxon>Chlorophyceae</taxon>
        <taxon>CS clade</taxon>
        <taxon>Chlamydomonadales</taxon>
        <taxon>Dunaliellaceae</taxon>
        <taxon>Dunaliella</taxon>
    </lineage>
</organism>
<evidence type="ECO:0000256" key="12">
    <source>
        <dbReference type="SAM" id="MobiDB-lite"/>
    </source>
</evidence>
<keyword evidence="13" id="KW-1133">Transmembrane helix</keyword>